<protein>
    <submittedName>
        <fullName evidence="1">Uncharacterized protein</fullName>
    </submittedName>
</protein>
<gene>
    <name evidence="1" type="ORF">OHU35_17475</name>
</gene>
<evidence type="ECO:0000313" key="1">
    <source>
        <dbReference type="EMBL" id="WTW27739.1"/>
    </source>
</evidence>
<sequence>MPKIKFTAFATDAKSGERGYGSGETTVSHWISRHDYPESIRRDLERQGYKDVHVDNLTTEG</sequence>
<dbReference type="Proteomes" id="UP001621512">
    <property type="component" value="Chromosome"/>
</dbReference>
<proteinExistence type="predicted"/>
<keyword evidence="2" id="KW-1185">Reference proteome</keyword>
<accession>A0ABZ1MLN0</accession>
<dbReference type="RefSeq" id="WP_405505883.1">
    <property type="nucleotide sequence ID" value="NZ_CP108341.1"/>
</dbReference>
<evidence type="ECO:0000313" key="2">
    <source>
        <dbReference type="Proteomes" id="UP001621512"/>
    </source>
</evidence>
<reference evidence="1 2" key="1">
    <citation type="submission" date="2022-10" db="EMBL/GenBank/DDBJ databases">
        <title>The complete genomes of actinobacterial strains from the NBC collection.</title>
        <authorList>
            <person name="Joergensen T.S."/>
            <person name="Alvarez Arevalo M."/>
            <person name="Sterndorff E.B."/>
            <person name="Faurdal D."/>
            <person name="Vuksanovic O."/>
            <person name="Mourched A.-S."/>
            <person name="Charusanti P."/>
            <person name="Shaw S."/>
            <person name="Blin K."/>
            <person name="Weber T."/>
        </authorList>
    </citation>
    <scope>NUCLEOTIDE SEQUENCE [LARGE SCALE GENOMIC DNA]</scope>
    <source>
        <strain evidence="1 2">NBC_00017</strain>
    </source>
</reference>
<name>A0ABZ1MLN0_STREF</name>
<dbReference type="EMBL" id="CP108341">
    <property type="protein sequence ID" value="WTW27739.1"/>
    <property type="molecule type" value="Genomic_DNA"/>
</dbReference>
<organism evidence="1 2">
    <name type="scientific">Streptomyces purpurascens</name>
    <dbReference type="NCBI Taxonomy" id="1924"/>
    <lineage>
        <taxon>Bacteria</taxon>
        <taxon>Bacillati</taxon>
        <taxon>Actinomycetota</taxon>
        <taxon>Actinomycetes</taxon>
        <taxon>Kitasatosporales</taxon>
        <taxon>Streptomycetaceae</taxon>
        <taxon>Streptomyces</taxon>
    </lineage>
</organism>